<dbReference type="InterPro" id="IPR002523">
    <property type="entry name" value="MgTranspt_CorA/ZnTranspt_ZntB"/>
</dbReference>
<gene>
    <name evidence="3" type="ORF">C8A05DRAFT_13229</name>
</gene>
<dbReference type="EMBL" id="MU855378">
    <property type="protein sequence ID" value="KAK3904924.1"/>
    <property type="molecule type" value="Genomic_DNA"/>
</dbReference>
<keyword evidence="2" id="KW-0812">Transmembrane</keyword>
<dbReference type="Proteomes" id="UP001303889">
    <property type="component" value="Unassembled WGS sequence"/>
</dbReference>
<keyword evidence="2" id="KW-0472">Membrane</keyword>
<feature type="transmembrane region" description="Helical" evidence="2">
    <location>
        <begin position="436"/>
        <end position="458"/>
    </location>
</feature>
<feature type="region of interest" description="Disordered" evidence="1">
    <location>
        <begin position="397"/>
        <end position="428"/>
    </location>
</feature>
<reference evidence="3" key="1">
    <citation type="journal article" date="2023" name="Mol. Phylogenet. Evol.">
        <title>Genome-scale phylogeny and comparative genomics of the fungal order Sordariales.</title>
        <authorList>
            <person name="Hensen N."/>
            <person name="Bonometti L."/>
            <person name="Westerberg I."/>
            <person name="Brannstrom I.O."/>
            <person name="Guillou S."/>
            <person name="Cros-Aarteil S."/>
            <person name="Calhoun S."/>
            <person name="Haridas S."/>
            <person name="Kuo A."/>
            <person name="Mondo S."/>
            <person name="Pangilinan J."/>
            <person name="Riley R."/>
            <person name="LaButti K."/>
            <person name="Andreopoulos B."/>
            <person name="Lipzen A."/>
            <person name="Chen C."/>
            <person name="Yan M."/>
            <person name="Daum C."/>
            <person name="Ng V."/>
            <person name="Clum A."/>
            <person name="Steindorff A."/>
            <person name="Ohm R.A."/>
            <person name="Martin F."/>
            <person name="Silar P."/>
            <person name="Natvig D.O."/>
            <person name="Lalanne C."/>
            <person name="Gautier V."/>
            <person name="Ament-Velasquez S.L."/>
            <person name="Kruys A."/>
            <person name="Hutchinson M.I."/>
            <person name="Powell A.J."/>
            <person name="Barry K."/>
            <person name="Miller A.N."/>
            <person name="Grigoriev I.V."/>
            <person name="Debuchy R."/>
            <person name="Gladieux P."/>
            <person name="Hiltunen Thoren M."/>
            <person name="Johannesson H."/>
        </authorList>
    </citation>
    <scope>NUCLEOTIDE SEQUENCE</scope>
    <source>
        <strain evidence="3">CBS 103.79</strain>
    </source>
</reference>
<evidence type="ECO:0000256" key="1">
    <source>
        <dbReference type="SAM" id="MobiDB-lite"/>
    </source>
</evidence>
<accession>A0AAN6RW31</accession>
<dbReference type="AlphaFoldDB" id="A0AAN6RW31"/>
<keyword evidence="2" id="KW-1133">Transmembrane helix</keyword>
<dbReference type="GO" id="GO:0016020">
    <property type="term" value="C:membrane"/>
    <property type="evidence" value="ECO:0007669"/>
    <property type="project" value="InterPro"/>
</dbReference>
<reference evidence="3" key="2">
    <citation type="submission" date="2023-05" db="EMBL/GenBank/DDBJ databases">
        <authorList>
            <consortium name="Lawrence Berkeley National Laboratory"/>
            <person name="Steindorff A."/>
            <person name="Hensen N."/>
            <person name="Bonometti L."/>
            <person name="Westerberg I."/>
            <person name="Brannstrom I.O."/>
            <person name="Guillou S."/>
            <person name="Cros-Aarteil S."/>
            <person name="Calhoun S."/>
            <person name="Haridas S."/>
            <person name="Kuo A."/>
            <person name="Mondo S."/>
            <person name="Pangilinan J."/>
            <person name="Riley R."/>
            <person name="Labutti K."/>
            <person name="Andreopoulos B."/>
            <person name="Lipzen A."/>
            <person name="Chen C."/>
            <person name="Yanf M."/>
            <person name="Daum C."/>
            <person name="Ng V."/>
            <person name="Clum A."/>
            <person name="Ohm R."/>
            <person name="Martin F."/>
            <person name="Silar P."/>
            <person name="Natvig D."/>
            <person name="Lalanne C."/>
            <person name="Gautier V."/>
            <person name="Ament-Velasquez S.L."/>
            <person name="Kruys A."/>
            <person name="Hutchinson M.I."/>
            <person name="Powell A.J."/>
            <person name="Barry K."/>
            <person name="Miller A.N."/>
            <person name="Grigoriev I.V."/>
            <person name="Debuchy R."/>
            <person name="Gladieux P."/>
            <person name="Thoren M.H."/>
            <person name="Johannesson H."/>
        </authorList>
    </citation>
    <scope>NUCLEOTIDE SEQUENCE</scope>
    <source>
        <strain evidence="3">CBS 103.79</strain>
    </source>
</reference>
<proteinExistence type="predicted"/>
<dbReference type="GO" id="GO:0046873">
    <property type="term" value="F:metal ion transmembrane transporter activity"/>
    <property type="evidence" value="ECO:0007669"/>
    <property type="project" value="InterPro"/>
</dbReference>
<evidence type="ECO:0000313" key="3">
    <source>
        <dbReference type="EMBL" id="KAK3904924.1"/>
    </source>
</evidence>
<organism evidence="3 4">
    <name type="scientific">Staphylotrichum tortipilum</name>
    <dbReference type="NCBI Taxonomy" id="2831512"/>
    <lineage>
        <taxon>Eukaryota</taxon>
        <taxon>Fungi</taxon>
        <taxon>Dikarya</taxon>
        <taxon>Ascomycota</taxon>
        <taxon>Pezizomycotina</taxon>
        <taxon>Sordariomycetes</taxon>
        <taxon>Sordariomycetidae</taxon>
        <taxon>Sordariales</taxon>
        <taxon>Chaetomiaceae</taxon>
        <taxon>Staphylotrichum</taxon>
    </lineage>
</organism>
<feature type="transmembrane region" description="Helical" evidence="2">
    <location>
        <begin position="364"/>
        <end position="386"/>
    </location>
</feature>
<evidence type="ECO:0000256" key="2">
    <source>
        <dbReference type="SAM" id="Phobius"/>
    </source>
</evidence>
<dbReference type="Pfam" id="PF01544">
    <property type="entry name" value="CorA"/>
    <property type="match status" value="1"/>
</dbReference>
<comment type="caution">
    <text evidence="3">The sequence shown here is derived from an EMBL/GenBank/DDBJ whole genome shotgun (WGS) entry which is preliminary data.</text>
</comment>
<protein>
    <submittedName>
        <fullName evidence="3">Uncharacterized protein</fullName>
    </submittedName>
</protein>
<keyword evidence="4" id="KW-1185">Reference proteome</keyword>
<sequence length="498" mass="56004">MLPMDLAALAVSCCHTWGLFYESLNNSSPRDYLSGTLFLKAFVDPSTPFAPSRHLSVRWANVDADTVPVELAMHYHLRHLGALVAATEWEEDEETPIDVDDAPLGIICRREWIRLNRTRSFSHEFGRRKWVDVQMFGCLSSISLTIRNSPDGSFNVVVLADNGNELVAMDPHLASGALDTSGDGLFPGGFTQAAKGLEAAGRCTGLTQFLLTMLVVFRRWEESWTRTLHAFDKAASFQWDNTSDESALDALMFDESFQLSKTYFRALQTLRLGSNMVDDALQDWTSLRHEWETVVHPSGMFSGEDLDAATKNWDMASELIEARIHRVQARISRKIEDVKSLRDGLFNATSLREASKTMTLNRAIYVFTVVTVLYTPLAFVAGFWALPVFYKDNNNNSSSSSNGSSSSSNTGSTSSGTIATNTSKDEGERPPLPSGFIATFVLVPLLTYCICLAVVWIFGLNDNERKAAVAWVKRQWERTRRRGPYLMGRVFLWWWWRR</sequence>
<feature type="compositionally biased region" description="Low complexity" evidence="1">
    <location>
        <begin position="397"/>
        <end position="417"/>
    </location>
</feature>
<name>A0AAN6RW31_9PEZI</name>
<evidence type="ECO:0000313" key="4">
    <source>
        <dbReference type="Proteomes" id="UP001303889"/>
    </source>
</evidence>